<keyword evidence="8 11" id="KW-0472">Membrane</keyword>
<evidence type="ECO:0000256" key="7">
    <source>
        <dbReference type="ARBA" id="ARBA00022989"/>
    </source>
</evidence>
<dbReference type="AlphaFoldDB" id="A0A9D2M784"/>
<keyword evidence="5 9" id="KW-0064">Aspartyl protease</keyword>
<evidence type="ECO:0000256" key="5">
    <source>
        <dbReference type="ARBA" id="ARBA00022750"/>
    </source>
</evidence>
<evidence type="ECO:0000313" key="13">
    <source>
        <dbReference type="Proteomes" id="UP000886803"/>
    </source>
</evidence>
<comment type="caution">
    <text evidence="12">The sequence shown here is derived from an EMBL/GenBank/DDBJ whole genome shotgun (WGS) entry which is preliminary data.</text>
</comment>
<keyword evidence="6 9" id="KW-0378">Hydrolase</keyword>
<comment type="catalytic activity">
    <reaction evidence="9">
        <text>Release of signal peptides from bacterial membrane prolipoproteins. Hydrolyzes -Xaa-Yaa-Zaa-|-(S,diacylglyceryl)Cys-, in which Xaa is hydrophobic (preferably Leu), and Yaa (Ala or Ser) and Zaa (Gly or Ala) have small, neutral side chains.</text>
        <dbReference type="EC" id="3.4.23.36"/>
    </reaction>
</comment>
<dbReference type="GO" id="GO:0016020">
    <property type="term" value="C:membrane"/>
    <property type="evidence" value="ECO:0007669"/>
    <property type="project" value="InterPro"/>
</dbReference>
<protein>
    <recommendedName>
        <fullName evidence="9">Lipoprotein signal peptidase</fullName>
        <ecNumber evidence="9">3.4.23.36</ecNumber>
    </recommendedName>
</protein>
<evidence type="ECO:0000256" key="3">
    <source>
        <dbReference type="ARBA" id="ARBA00022670"/>
    </source>
</evidence>
<comment type="similarity">
    <text evidence="1 10">Belongs to the peptidase A8 family.</text>
</comment>
<dbReference type="GO" id="GO:0006508">
    <property type="term" value="P:proteolysis"/>
    <property type="evidence" value="ECO:0007669"/>
    <property type="project" value="UniProtKB-KW"/>
</dbReference>
<evidence type="ECO:0000256" key="1">
    <source>
        <dbReference type="ARBA" id="ARBA00006139"/>
    </source>
</evidence>
<evidence type="ECO:0000256" key="4">
    <source>
        <dbReference type="ARBA" id="ARBA00022692"/>
    </source>
</evidence>
<dbReference type="EMBL" id="DWYG01000109">
    <property type="protein sequence ID" value="HJB42148.1"/>
    <property type="molecule type" value="Genomic_DNA"/>
</dbReference>
<dbReference type="PANTHER" id="PTHR33695:SF1">
    <property type="entry name" value="LIPOPROTEIN SIGNAL PEPTIDASE"/>
    <property type="match status" value="1"/>
</dbReference>
<comment type="function">
    <text evidence="9">This protein specifically catalyzes the removal of signal peptides from prolipoproteins.</text>
</comment>
<evidence type="ECO:0000256" key="8">
    <source>
        <dbReference type="ARBA" id="ARBA00023136"/>
    </source>
</evidence>
<reference evidence="12" key="2">
    <citation type="submission" date="2021-04" db="EMBL/GenBank/DDBJ databases">
        <authorList>
            <person name="Gilroy R."/>
        </authorList>
    </citation>
    <scope>NUCLEOTIDE SEQUENCE</scope>
    <source>
        <strain evidence="12">ChiBcec8-13705</strain>
    </source>
</reference>
<keyword evidence="2" id="KW-1003">Cell membrane</keyword>
<feature type="transmembrane region" description="Helical" evidence="11">
    <location>
        <begin position="98"/>
        <end position="119"/>
    </location>
</feature>
<keyword evidence="7 11" id="KW-1133">Transmembrane helix</keyword>
<dbReference type="PRINTS" id="PR00781">
    <property type="entry name" value="LIPOSIGPTASE"/>
</dbReference>
<name>A0A9D2M784_9FIRM</name>
<dbReference type="GO" id="GO:0004190">
    <property type="term" value="F:aspartic-type endopeptidase activity"/>
    <property type="evidence" value="ECO:0007669"/>
    <property type="project" value="UniProtKB-KW"/>
</dbReference>
<evidence type="ECO:0000256" key="9">
    <source>
        <dbReference type="RuleBase" id="RU000594"/>
    </source>
</evidence>
<dbReference type="PANTHER" id="PTHR33695">
    <property type="entry name" value="LIPOPROTEIN SIGNAL PEPTIDASE"/>
    <property type="match status" value="1"/>
</dbReference>
<evidence type="ECO:0000256" key="11">
    <source>
        <dbReference type="SAM" id="Phobius"/>
    </source>
</evidence>
<reference evidence="12" key="1">
    <citation type="journal article" date="2021" name="PeerJ">
        <title>Extensive microbial diversity within the chicken gut microbiome revealed by metagenomics and culture.</title>
        <authorList>
            <person name="Gilroy R."/>
            <person name="Ravi A."/>
            <person name="Getino M."/>
            <person name="Pursley I."/>
            <person name="Horton D.L."/>
            <person name="Alikhan N.F."/>
            <person name="Baker D."/>
            <person name="Gharbi K."/>
            <person name="Hall N."/>
            <person name="Watson M."/>
            <person name="Adriaenssens E.M."/>
            <person name="Foster-Nyarko E."/>
            <person name="Jarju S."/>
            <person name="Secka A."/>
            <person name="Antonio M."/>
            <person name="Oren A."/>
            <person name="Chaudhuri R.R."/>
            <person name="La Ragione R."/>
            <person name="Hildebrand F."/>
            <person name="Pallen M.J."/>
        </authorList>
    </citation>
    <scope>NUCLEOTIDE SEQUENCE</scope>
    <source>
        <strain evidence="12">ChiBcec8-13705</strain>
    </source>
</reference>
<dbReference type="PROSITE" id="PS00855">
    <property type="entry name" value="SPASE_II"/>
    <property type="match status" value="1"/>
</dbReference>
<keyword evidence="3 9" id="KW-0645">Protease</keyword>
<dbReference type="NCBIfam" id="TIGR00077">
    <property type="entry name" value="lspA"/>
    <property type="match status" value="1"/>
</dbReference>
<feature type="transmembrane region" description="Helical" evidence="11">
    <location>
        <begin position="35"/>
        <end position="54"/>
    </location>
</feature>
<evidence type="ECO:0000256" key="2">
    <source>
        <dbReference type="ARBA" id="ARBA00022475"/>
    </source>
</evidence>
<dbReference type="EC" id="3.4.23.36" evidence="9"/>
<evidence type="ECO:0000256" key="6">
    <source>
        <dbReference type="ARBA" id="ARBA00022801"/>
    </source>
</evidence>
<dbReference type="Proteomes" id="UP000886803">
    <property type="component" value="Unassembled WGS sequence"/>
</dbReference>
<gene>
    <name evidence="12" type="primary">lspA</name>
    <name evidence="12" type="ORF">H9945_06580</name>
</gene>
<evidence type="ECO:0000256" key="10">
    <source>
        <dbReference type="RuleBase" id="RU004181"/>
    </source>
</evidence>
<keyword evidence="4 11" id="KW-0812">Transmembrane</keyword>
<feature type="non-terminal residue" evidence="12">
    <location>
        <position position="1"/>
    </location>
</feature>
<proteinExistence type="inferred from homology"/>
<organism evidence="12 13">
    <name type="scientific">Candidatus Gemmiger avicola</name>
    <dbReference type="NCBI Taxonomy" id="2838605"/>
    <lineage>
        <taxon>Bacteria</taxon>
        <taxon>Bacillati</taxon>
        <taxon>Bacillota</taxon>
        <taxon>Clostridia</taxon>
        <taxon>Eubacteriales</taxon>
        <taxon>Gemmiger</taxon>
    </lineage>
</organism>
<accession>A0A9D2M784</accession>
<dbReference type="HAMAP" id="MF_00161">
    <property type="entry name" value="LspA"/>
    <property type="match status" value="1"/>
</dbReference>
<sequence>ALQPVGSAQLLPGFIELRYVLNDGMAFSMLSGQRWLLLGGTGLILAALAVLLVVRRMPLPERLVWTLVLGGGLGNFIDRARTGVVVDYLNFQFISFPVFNFADICVCVGVGLLILLLVADMVRDSRGNRKADGPQAS</sequence>
<dbReference type="Pfam" id="PF01252">
    <property type="entry name" value="Peptidase_A8"/>
    <property type="match status" value="1"/>
</dbReference>
<evidence type="ECO:0000313" key="12">
    <source>
        <dbReference type="EMBL" id="HJB42148.1"/>
    </source>
</evidence>
<dbReference type="InterPro" id="IPR001872">
    <property type="entry name" value="Peptidase_A8"/>
</dbReference>